<dbReference type="STRING" id="714943.Mucpa_6058"/>
<dbReference type="Proteomes" id="UP000002774">
    <property type="component" value="Chromosome"/>
</dbReference>
<dbReference type="InterPro" id="IPR006312">
    <property type="entry name" value="TatA/E"/>
</dbReference>
<keyword evidence="6 9" id="KW-1133">Transmembrane helix</keyword>
<keyword evidence="8 9" id="KW-0472">Membrane</keyword>
<comment type="subunit">
    <text evidence="9">Forms a complex with TatC.</text>
</comment>
<dbReference type="NCBIfam" id="TIGR01411">
    <property type="entry name" value="tatAE"/>
    <property type="match status" value="1"/>
</dbReference>
<evidence type="ECO:0000256" key="1">
    <source>
        <dbReference type="ARBA" id="ARBA00004162"/>
    </source>
</evidence>
<dbReference type="GO" id="GO:0033281">
    <property type="term" value="C:TAT protein transport complex"/>
    <property type="evidence" value="ECO:0007669"/>
    <property type="project" value="UniProtKB-UniRule"/>
</dbReference>
<dbReference type="EMBL" id="CM001403">
    <property type="protein sequence ID" value="EHQ30116.1"/>
    <property type="molecule type" value="Genomic_DNA"/>
</dbReference>
<dbReference type="PANTHER" id="PTHR42982:SF1">
    <property type="entry name" value="SEC-INDEPENDENT PROTEIN TRANSLOCASE PROTEIN TATA"/>
    <property type="match status" value="1"/>
</dbReference>
<feature type="region of interest" description="Disordered" evidence="10">
    <location>
        <begin position="53"/>
        <end position="105"/>
    </location>
</feature>
<comment type="function">
    <text evidence="9">Part of the twin-arginine translocation (Tat) system that transports large folded proteins containing a characteristic twin-arginine motif in their signal peptide across membranes. TatA could form the protein-conducting channel of the Tat system.</text>
</comment>
<evidence type="ECO:0000256" key="10">
    <source>
        <dbReference type="SAM" id="MobiDB-lite"/>
    </source>
</evidence>
<name>H1YCC5_9SPHI</name>
<evidence type="ECO:0000256" key="8">
    <source>
        <dbReference type="ARBA" id="ARBA00023136"/>
    </source>
</evidence>
<evidence type="ECO:0000256" key="3">
    <source>
        <dbReference type="ARBA" id="ARBA00022475"/>
    </source>
</evidence>
<keyword evidence="2 9" id="KW-0813">Transport</keyword>
<keyword evidence="5 9" id="KW-0653">Protein transport</keyword>
<dbReference type="Gene3D" id="1.20.5.3310">
    <property type="match status" value="1"/>
</dbReference>
<dbReference type="Pfam" id="PF02416">
    <property type="entry name" value="TatA_B_E"/>
    <property type="match status" value="1"/>
</dbReference>
<keyword evidence="3 9" id="KW-1003">Cell membrane</keyword>
<dbReference type="GO" id="GO:0008320">
    <property type="term" value="F:protein transmembrane transporter activity"/>
    <property type="evidence" value="ECO:0007669"/>
    <property type="project" value="UniProtKB-UniRule"/>
</dbReference>
<dbReference type="PANTHER" id="PTHR42982">
    <property type="entry name" value="SEC-INDEPENDENT PROTEIN TRANSLOCASE PROTEIN TATA"/>
    <property type="match status" value="1"/>
</dbReference>
<dbReference type="InterPro" id="IPR003369">
    <property type="entry name" value="TatA/B/E"/>
</dbReference>
<dbReference type="GO" id="GO:0043953">
    <property type="term" value="P:protein transport by the Tat complex"/>
    <property type="evidence" value="ECO:0007669"/>
    <property type="project" value="UniProtKB-UniRule"/>
</dbReference>
<gene>
    <name evidence="9" type="primary">tatA</name>
    <name evidence="11" type="ORF">Mucpa_6058</name>
</gene>
<dbReference type="RefSeq" id="WP_008511647.1">
    <property type="nucleotide sequence ID" value="NZ_CM001403.1"/>
</dbReference>
<comment type="subcellular location">
    <subcellularLocation>
        <location evidence="1 9">Cell membrane</location>
        <topology evidence="1 9">Single-pass membrane protein</topology>
    </subcellularLocation>
</comment>
<reference evidence="11" key="1">
    <citation type="submission" date="2011-09" db="EMBL/GenBank/DDBJ databases">
        <title>The permanent draft genome of Mucilaginibacter paludis DSM 18603.</title>
        <authorList>
            <consortium name="US DOE Joint Genome Institute (JGI-PGF)"/>
            <person name="Lucas S."/>
            <person name="Han J."/>
            <person name="Lapidus A."/>
            <person name="Bruce D."/>
            <person name="Goodwin L."/>
            <person name="Pitluck S."/>
            <person name="Peters L."/>
            <person name="Kyrpides N."/>
            <person name="Mavromatis K."/>
            <person name="Ivanova N."/>
            <person name="Mikhailova N."/>
            <person name="Held B."/>
            <person name="Detter J.C."/>
            <person name="Tapia R."/>
            <person name="Han C."/>
            <person name="Land M."/>
            <person name="Hauser L."/>
            <person name="Markowitz V."/>
            <person name="Cheng J.-F."/>
            <person name="Hugenholtz P."/>
            <person name="Woyke T."/>
            <person name="Wu D."/>
            <person name="Tindall B."/>
            <person name="Brambilla E."/>
            <person name="Klenk H.-P."/>
            <person name="Eisen J.A."/>
        </authorList>
    </citation>
    <scope>NUCLEOTIDE SEQUENCE [LARGE SCALE GENOMIC DNA]</scope>
    <source>
        <strain evidence="11">DSM 18603</strain>
    </source>
</reference>
<evidence type="ECO:0000256" key="6">
    <source>
        <dbReference type="ARBA" id="ARBA00022989"/>
    </source>
</evidence>
<accession>H1YCC5</accession>
<evidence type="ECO:0000313" key="11">
    <source>
        <dbReference type="EMBL" id="EHQ30116.1"/>
    </source>
</evidence>
<dbReference type="HAMAP" id="MF_00236">
    <property type="entry name" value="TatA_E"/>
    <property type="match status" value="1"/>
</dbReference>
<dbReference type="eggNOG" id="COG1826">
    <property type="taxonomic scope" value="Bacteria"/>
</dbReference>
<comment type="similarity">
    <text evidence="9">Belongs to the TatA/E family.</text>
</comment>
<dbReference type="HOGENOM" id="CLU_086034_1_5_10"/>
<keyword evidence="7 9" id="KW-0811">Translocation</keyword>
<proteinExistence type="inferred from homology"/>
<dbReference type="AlphaFoldDB" id="H1YCC5"/>
<evidence type="ECO:0000256" key="2">
    <source>
        <dbReference type="ARBA" id="ARBA00022448"/>
    </source>
</evidence>
<keyword evidence="4 9" id="KW-0812">Transmembrane</keyword>
<organism evidence="11 12">
    <name type="scientific">Mucilaginibacter paludis DSM 18603</name>
    <dbReference type="NCBI Taxonomy" id="714943"/>
    <lineage>
        <taxon>Bacteria</taxon>
        <taxon>Pseudomonadati</taxon>
        <taxon>Bacteroidota</taxon>
        <taxon>Sphingobacteriia</taxon>
        <taxon>Sphingobacteriales</taxon>
        <taxon>Sphingobacteriaceae</taxon>
        <taxon>Mucilaginibacter</taxon>
    </lineage>
</organism>
<protein>
    <recommendedName>
        <fullName evidence="9">Sec-independent protein translocase protein TatA</fullName>
    </recommendedName>
</protein>
<evidence type="ECO:0000256" key="7">
    <source>
        <dbReference type="ARBA" id="ARBA00023010"/>
    </source>
</evidence>
<evidence type="ECO:0000256" key="4">
    <source>
        <dbReference type="ARBA" id="ARBA00022692"/>
    </source>
</evidence>
<evidence type="ECO:0000256" key="5">
    <source>
        <dbReference type="ARBA" id="ARBA00022927"/>
    </source>
</evidence>
<evidence type="ECO:0000313" key="12">
    <source>
        <dbReference type="Proteomes" id="UP000002774"/>
    </source>
</evidence>
<keyword evidence="12" id="KW-1185">Reference proteome</keyword>
<evidence type="ECO:0000256" key="9">
    <source>
        <dbReference type="HAMAP-Rule" id="MF_00236"/>
    </source>
</evidence>
<sequence>MLSSTLLFLSAPDITIILVVALVLFGGKKLPELARGLGQGIREFKDATEGVKTDIQNQVNKEPVNPAPPAAPVNPVPPVTPVQKSDLPEYTPVNDVRQTPPPTKE</sequence>
<feature type="compositionally biased region" description="Pro residues" evidence="10">
    <location>
        <begin position="65"/>
        <end position="80"/>
    </location>
</feature>
<feature type="transmembrane region" description="Helical" evidence="9">
    <location>
        <begin position="6"/>
        <end position="25"/>
    </location>
</feature>